<organism evidence="1 2">
    <name type="scientific">Actinophytocola oryzae</name>
    <dbReference type="NCBI Taxonomy" id="502181"/>
    <lineage>
        <taxon>Bacteria</taxon>
        <taxon>Bacillati</taxon>
        <taxon>Actinomycetota</taxon>
        <taxon>Actinomycetes</taxon>
        <taxon>Pseudonocardiales</taxon>
        <taxon>Pseudonocardiaceae</taxon>
    </lineage>
</organism>
<reference evidence="1 2" key="1">
    <citation type="submission" date="2019-03" db="EMBL/GenBank/DDBJ databases">
        <title>Genomic Encyclopedia of Archaeal and Bacterial Type Strains, Phase II (KMG-II): from individual species to whole genera.</title>
        <authorList>
            <person name="Goeker M."/>
        </authorList>
    </citation>
    <scope>NUCLEOTIDE SEQUENCE [LARGE SCALE GENOMIC DNA]</scope>
    <source>
        <strain evidence="1 2">DSM 45499</strain>
    </source>
</reference>
<evidence type="ECO:0000313" key="1">
    <source>
        <dbReference type="EMBL" id="TDV52455.1"/>
    </source>
</evidence>
<gene>
    <name evidence="1" type="ORF">CLV71_105587</name>
</gene>
<name>A0A4R7VSI1_9PSEU</name>
<keyword evidence="2" id="KW-1185">Reference proteome</keyword>
<evidence type="ECO:0008006" key="3">
    <source>
        <dbReference type="Google" id="ProtNLM"/>
    </source>
</evidence>
<evidence type="ECO:0000313" key="2">
    <source>
        <dbReference type="Proteomes" id="UP000294927"/>
    </source>
</evidence>
<protein>
    <recommendedName>
        <fullName evidence="3">PD-(D/E)XK nuclease superfamily protein</fullName>
    </recommendedName>
</protein>
<dbReference type="Proteomes" id="UP000294927">
    <property type="component" value="Unassembled WGS sequence"/>
</dbReference>
<dbReference type="EMBL" id="SOCP01000005">
    <property type="protein sequence ID" value="TDV52455.1"/>
    <property type="molecule type" value="Genomic_DNA"/>
</dbReference>
<sequence>MEDRLLPINGLLGLVLPYGIDKPLLKESGYELAGLEVPVTTATGKVVIDVLLFNRDRSLLLACEAKSGANVEAPQAAKYRLLDAQGIVLAGNITLSSPIQPSVVAVYACLCQHIDRIRLGLNEVNLHSPIVGVCHEHITFDLSDQVPEPVLRTFPVRSLPLNGPPPSLIQFDHESSVADVTPAVRAQLVKALAVPKQQVTVRWLAEEAAPYLAFYARTAQQRLVRTVGEAARQIAQSDTATFEYHPPPPNDPNCGFVRFLRTPEDNDPRGRTQAYQALARSSQLRRKRTRQHDPDQLDLLQELLQADDEDTIEAGEEEEP</sequence>
<dbReference type="AlphaFoldDB" id="A0A4R7VSI1"/>
<proteinExistence type="predicted"/>
<comment type="caution">
    <text evidence="1">The sequence shown here is derived from an EMBL/GenBank/DDBJ whole genome shotgun (WGS) entry which is preliminary data.</text>
</comment>
<dbReference type="RefSeq" id="WP_133903808.1">
    <property type="nucleotide sequence ID" value="NZ_SOCP01000005.1"/>
</dbReference>
<dbReference type="OrthoDB" id="5189403at2"/>
<accession>A0A4R7VSI1</accession>